<dbReference type="SUPFAM" id="SSF49265">
    <property type="entry name" value="Fibronectin type III"/>
    <property type="match status" value="1"/>
</dbReference>
<reference evidence="5" key="1">
    <citation type="submission" date="2016-06" db="UniProtKB">
        <authorList>
            <consortium name="WormBaseParasite"/>
        </authorList>
    </citation>
    <scope>IDENTIFICATION</scope>
</reference>
<dbReference type="InterPro" id="IPR036116">
    <property type="entry name" value="FN3_sf"/>
</dbReference>
<feature type="domain" description="Ig-like" evidence="1">
    <location>
        <begin position="1"/>
        <end position="69"/>
    </location>
</feature>
<organism evidence="5">
    <name type="scientific">Schistosoma curassoni</name>
    <dbReference type="NCBI Taxonomy" id="6186"/>
    <lineage>
        <taxon>Eukaryota</taxon>
        <taxon>Metazoa</taxon>
        <taxon>Spiralia</taxon>
        <taxon>Lophotrochozoa</taxon>
        <taxon>Platyhelminthes</taxon>
        <taxon>Trematoda</taxon>
        <taxon>Digenea</taxon>
        <taxon>Strigeidida</taxon>
        <taxon>Schistosomatoidea</taxon>
        <taxon>Schistosomatidae</taxon>
        <taxon>Schistosoma</taxon>
    </lineage>
</organism>
<dbReference type="EMBL" id="UZAK01007156">
    <property type="protein sequence ID" value="VDO91602.1"/>
    <property type="molecule type" value="Genomic_DNA"/>
</dbReference>
<dbReference type="PROSITE" id="PS50853">
    <property type="entry name" value="FN3"/>
    <property type="match status" value="1"/>
</dbReference>
<dbReference type="InterPro" id="IPR003961">
    <property type="entry name" value="FN3_dom"/>
</dbReference>
<evidence type="ECO:0000313" key="5">
    <source>
        <dbReference type="WBParaSite" id="SCUD_0000492601-mRNA-1"/>
    </source>
</evidence>
<evidence type="ECO:0000313" key="4">
    <source>
        <dbReference type="Proteomes" id="UP000279833"/>
    </source>
</evidence>
<feature type="domain" description="Fibronectin type-III" evidence="2">
    <location>
        <begin position="59"/>
        <end position="163"/>
    </location>
</feature>
<dbReference type="CDD" id="cd00063">
    <property type="entry name" value="FN3"/>
    <property type="match status" value="1"/>
</dbReference>
<reference evidence="3 4" key="2">
    <citation type="submission" date="2018-11" db="EMBL/GenBank/DDBJ databases">
        <authorList>
            <consortium name="Pathogen Informatics"/>
        </authorList>
    </citation>
    <scope>NUCLEOTIDE SEQUENCE [LARGE SCALE GENOMIC DNA]</scope>
    <source>
        <strain evidence="3">Dakar</strain>
        <strain evidence="4">Dakar, Senegal</strain>
    </source>
</reference>
<dbReference type="Proteomes" id="UP000279833">
    <property type="component" value="Unassembled WGS sequence"/>
</dbReference>
<evidence type="ECO:0000259" key="2">
    <source>
        <dbReference type="PROSITE" id="PS50853"/>
    </source>
</evidence>
<dbReference type="InterPro" id="IPR007110">
    <property type="entry name" value="Ig-like_dom"/>
</dbReference>
<keyword evidence="4" id="KW-1185">Reference proteome</keyword>
<accession>A0A183JQD8</accession>
<evidence type="ECO:0000259" key="1">
    <source>
        <dbReference type="PROSITE" id="PS50835"/>
    </source>
</evidence>
<proteinExistence type="predicted"/>
<name>A0A183JQD8_9TREM</name>
<dbReference type="WBParaSite" id="SCUD_0000492601-mRNA-1">
    <property type="protein sequence ID" value="SCUD_0000492601-mRNA-1"/>
    <property type="gene ID" value="SCUD_0000492601"/>
</dbReference>
<protein>
    <submittedName>
        <fullName evidence="5">Fibronectin type-III domain-containing protein</fullName>
    </submittedName>
</protein>
<dbReference type="AlphaFoldDB" id="A0A183JQD8"/>
<dbReference type="Gene3D" id="2.60.40.10">
    <property type="entry name" value="Immunoglobulins"/>
    <property type="match status" value="1"/>
</dbReference>
<gene>
    <name evidence="3" type="ORF">SCUD_LOCUS4926</name>
</gene>
<evidence type="ECO:0000313" key="3">
    <source>
        <dbReference type="EMBL" id="VDO91602.1"/>
    </source>
</evidence>
<sequence length="182" mass="20504">TWYRRGEQILNGQNSTFVIISYDYWDYSQSWLQITPCLYTEHFIYDDYVCKATNIKGTNESKLESYSVTQSTIFFNVSPPINTGGMATLAYELTYRAFGGPEGWYGPVTYPLDGSRSSGKPKFELTGLLGDTNYQLKLLARSIVGQGIPYSFSITTASSTRPGPVEAGFNVFLLEFAQWNLR</sequence>
<dbReference type="PROSITE" id="PS50835">
    <property type="entry name" value="IG_LIKE"/>
    <property type="match status" value="1"/>
</dbReference>
<dbReference type="InterPro" id="IPR013783">
    <property type="entry name" value="Ig-like_fold"/>
</dbReference>
<dbReference type="STRING" id="6186.A0A183JQD8"/>